<comment type="caution">
    <text evidence="5">The sequence shown here is derived from an EMBL/GenBank/DDBJ whole genome shotgun (WGS) entry which is preliminary data.</text>
</comment>
<keyword evidence="6" id="KW-1185">Reference proteome</keyword>
<dbReference type="Gene3D" id="3.40.50.300">
    <property type="entry name" value="P-loop containing nucleotide triphosphate hydrolases"/>
    <property type="match status" value="1"/>
</dbReference>
<dbReference type="eggNOG" id="COG4148">
    <property type="taxonomic scope" value="Bacteria"/>
</dbReference>
<dbReference type="EMBL" id="ASRX01000114">
    <property type="protein sequence ID" value="EYF00369.1"/>
    <property type="molecule type" value="Genomic_DNA"/>
</dbReference>
<dbReference type="AlphaFoldDB" id="A0A017STS2"/>
<name>A0A017STS2_9BACT</name>
<dbReference type="PROSITE" id="PS00211">
    <property type="entry name" value="ABC_TRANSPORTER_1"/>
    <property type="match status" value="1"/>
</dbReference>
<feature type="domain" description="Cyclic nucleotide-binding" evidence="3">
    <location>
        <begin position="260"/>
        <end position="313"/>
    </location>
</feature>
<evidence type="ECO:0000259" key="4">
    <source>
        <dbReference type="PROSITE" id="PS50893"/>
    </source>
</evidence>
<dbReference type="InterPro" id="IPR000595">
    <property type="entry name" value="cNMP-bd_dom"/>
</dbReference>
<keyword evidence="2" id="KW-0067">ATP-binding</keyword>
<dbReference type="Proteomes" id="UP000019678">
    <property type="component" value="Unassembled WGS sequence"/>
</dbReference>
<dbReference type="GO" id="GO:0005524">
    <property type="term" value="F:ATP binding"/>
    <property type="evidence" value="ECO:0007669"/>
    <property type="project" value="UniProtKB-KW"/>
</dbReference>
<dbReference type="Pfam" id="PF00005">
    <property type="entry name" value="ABC_tran"/>
    <property type="match status" value="1"/>
</dbReference>
<protein>
    <submittedName>
        <fullName evidence="5">Molybdate ABC transporter, ATPase subunit</fullName>
    </submittedName>
</protein>
<evidence type="ECO:0000256" key="2">
    <source>
        <dbReference type="ARBA" id="ARBA00022840"/>
    </source>
</evidence>
<dbReference type="SUPFAM" id="SSF52540">
    <property type="entry name" value="P-loop containing nucleoside triphosphate hydrolases"/>
    <property type="match status" value="1"/>
</dbReference>
<dbReference type="PROSITE" id="PS50042">
    <property type="entry name" value="CNMP_BINDING_3"/>
    <property type="match status" value="1"/>
</dbReference>
<dbReference type="InterPro" id="IPR003439">
    <property type="entry name" value="ABC_transporter-like_ATP-bd"/>
</dbReference>
<evidence type="ECO:0000256" key="1">
    <source>
        <dbReference type="ARBA" id="ARBA00022741"/>
    </source>
</evidence>
<dbReference type="PANTHER" id="PTHR43514">
    <property type="entry name" value="ABC TRANSPORTER I FAMILY MEMBER 10"/>
    <property type="match status" value="1"/>
</dbReference>
<accession>A0A017STS2</accession>
<dbReference type="InterPro" id="IPR017871">
    <property type="entry name" value="ABC_transporter-like_CS"/>
</dbReference>
<proteinExistence type="predicted"/>
<dbReference type="STRING" id="1192034.CAP_0897"/>
<evidence type="ECO:0000313" key="6">
    <source>
        <dbReference type="Proteomes" id="UP000019678"/>
    </source>
</evidence>
<dbReference type="OrthoDB" id="9809450at2"/>
<dbReference type="InterPro" id="IPR027417">
    <property type="entry name" value="P-loop_NTPase"/>
</dbReference>
<dbReference type="InterPro" id="IPR050334">
    <property type="entry name" value="Molybdenum_import_ModC"/>
</dbReference>
<dbReference type="PROSITE" id="PS50893">
    <property type="entry name" value="ABC_TRANSPORTER_2"/>
    <property type="match status" value="1"/>
</dbReference>
<keyword evidence="1" id="KW-0547">Nucleotide-binding</keyword>
<gene>
    <name evidence="5" type="ORF">CAP_0897</name>
</gene>
<reference evidence="5 6" key="1">
    <citation type="submission" date="2013-05" db="EMBL/GenBank/DDBJ databases">
        <title>Genome assembly of Chondromyces apiculatus DSM 436.</title>
        <authorList>
            <person name="Sharma G."/>
            <person name="Khatri I."/>
            <person name="Kaur C."/>
            <person name="Mayilraj S."/>
            <person name="Subramanian S."/>
        </authorList>
    </citation>
    <scope>NUCLEOTIDE SEQUENCE [LARGE SCALE GENOMIC DNA]</scope>
    <source>
        <strain evidence="5 6">DSM 436</strain>
    </source>
</reference>
<dbReference type="RefSeq" id="WP_052376856.1">
    <property type="nucleotide sequence ID" value="NZ_ASRX01000114.1"/>
</dbReference>
<sequence length="313" mass="33366">MSDPGAMALSAAFTVTVGAGAQRAPAFSVSAELSLERGVLVLFGPSGAGKSLTLQALGGLLRPSSGYVRAFGEVLHDSAQGIFVPPERRRIGYVPQVPSLFPHLSVEENVAFGLPWRARWRAWWRARWRAQGRAQGRAQRWRDPEVATLMEELGIAHRATARPASLSGGERQRVALARALLVAPRLLLLDEPFASIDQEGRAELREVLRAALARHGIPAVLVTHDPEEALVLGDTLVRFERGRTVAQGAPAEILRQERAVVVTGVAAGPATAVGEGRVVLSLREARVEGPAALLGEGGVTGEQVVLRLSAPRG</sequence>
<dbReference type="GO" id="GO:0016887">
    <property type="term" value="F:ATP hydrolysis activity"/>
    <property type="evidence" value="ECO:0007669"/>
    <property type="project" value="InterPro"/>
</dbReference>
<evidence type="ECO:0000259" key="3">
    <source>
        <dbReference type="PROSITE" id="PS50042"/>
    </source>
</evidence>
<dbReference type="InterPro" id="IPR003593">
    <property type="entry name" value="AAA+_ATPase"/>
</dbReference>
<feature type="domain" description="ABC transporter" evidence="4">
    <location>
        <begin position="7"/>
        <end position="266"/>
    </location>
</feature>
<dbReference type="SMART" id="SM00382">
    <property type="entry name" value="AAA"/>
    <property type="match status" value="1"/>
</dbReference>
<evidence type="ECO:0000313" key="5">
    <source>
        <dbReference type="EMBL" id="EYF00369.1"/>
    </source>
</evidence>
<dbReference type="PANTHER" id="PTHR43514:SF4">
    <property type="entry name" value="ABC TRANSPORTER I FAMILY MEMBER 10"/>
    <property type="match status" value="1"/>
</dbReference>
<organism evidence="5 6">
    <name type="scientific">Chondromyces apiculatus DSM 436</name>
    <dbReference type="NCBI Taxonomy" id="1192034"/>
    <lineage>
        <taxon>Bacteria</taxon>
        <taxon>Pseudomonadati</taxon>
        <taxon>Myxococcota</taxon>
        <taxon>Polyangia</taxon>
        <taxon>Polyangiales</taxon>
        <taxon>Polyangiaceae</taxon>
        <taxon>Chondromyces</taxon>
    </lineage>
</organism>